<dbReference type="Proteomes" id="UP001165492">
    <property type="component" value="Unassembled WGS sequence"/>
</dbReference>
<dbReference type="Pfam" id="PF14691">
    <property type="entry name" value="Fer4_20"/>
    <property type="match status" value="1"/>
</dbReference>
<organism evidence="3 4">
    <name type="scientific">Pelosinus baikalensis</name>
    <dbReference type="NCBI Taxonomy" id="2892015"/>
    <lineage>
        <taxon>Bacteria</taxon>
        <taxon>Bacillati</taxon>
        <taxon>Bacillota</taxon>
        <taxon>Negativicutes</taxon>
        <taxon>Selenomonadales</taxon>
        <taxon>Sporomusaceae</taxon>
        <taxon>Pelosinus</taxon>
    </lineage>
</organism>
<gene>
    <name evidence="3" type="primary">ygfK</name>
    <name evidence="3" type="ORF">LMF89_10715</name>
</gene>
<evidence type="ECO:0000259" key="2">
    <source>
        <dbReference type="Pfam" id="PF14691"/>
    </source>
</evidence>
<dbReference type="EMBL" id="JAJHJB010000012">
    <property type="protein sequence ID" value="MCC5465828.1"/>
    <property type="molecule type" value="Genomic_DNA"/>
</dbReference>
<dbReference type="InterPro" id="IPR028261">
    <property type="entry name" value="DPD_II"/>
</dbReference>
<evidence type="ECO:0000313" key="4">
    <source>
        <dbReference type="Proteomes" id="UP001165492"/>
    </source>
</evidence>
<dbReference type="Gene3D" id="3.50.50.60">
    <property type="entry name" value="FAD/NAD(P)-binding domain"/>
    <property type="match status" value="2"/>
</dbReference>
<keyword evidence="4" id="KW-1185">Reference proteome</keyword>
<protein>
    <submittedName>
        <fullName evidence="3">Selenate reductase subunit YgfK</fullName>
    </submittedName>
</protein>
<dbReference type="RefSeq" id="WP_229535052.1">
    <property type="nucleotide sequence ID" value="NZ_JAJHJB010000012.1"/>
</dbReference>
<feature type="domain" description="Dihydroprymidine dehydrogenase" evidence="2">
    <location>
        <begin position="446"/>
        <end position="524"/>
    </location>
</feature>
<dbReference type="InterPro" id="IPR036188">
    <property type="entry name" value="FAD/NAD-bd_sf"/>
</dbReference>
<dbReference type="PRINTS" id="PR00368">
    <property type="entry name" value="FADPNR"/>
</dbReference>
<dbReference type="PANTHER" id="PTHR42783">
    <property type="entry name" value="GLUTAMATE SYNTHASE [NADPH] SMALL CHAIN"/>
    <property type="match status" value="1"/>
</dbReference>
<proteinExistence type="predicted"/>
<dbReference type="InterPro" id="IPR017701">
    <property type="entry name" value="Se_rdtase_YgfK"/>
</dbReference>
<dbReference type="SUPFAM" id="SSF51971">
    <property type="entry name" value="Nucleotide-binding domain"/>
    <property type="match status" value="2"/>
</dbReference>
<sequence length="1092" mass="120962">MSHTMKVQPFEVILTWILKEFEEKHSIFGIHHSLFYIPSKENPYVIKNMFGSYLATPIGTAAGPHTQLTQNIICSWLSGGRFIELKTVQIMDELEISRPCIDMEDEGYNVEWSQELKLDQSANEYIKAWALIHILHNMLGFTHLPVGTIFNMSVGYNLEGIKSPAMTRFMNRMTDASEEIAQIKAIIEDQFPQFADLEIPTQLTNNVTLSTMHGCPPDEIGKIACYLMEERKMHTTVKLNPTLLGKERLMSIIHDDLGYKDIVIPDAVFAHDLQYERALELIKMLQKVAAEQKLIFGIKLTNTLAMKNYKGNLPGDEMYMSGRALYPIAMNLYDKILKEFHGDLHVSYSAGADAFNLTDILASGAKSVTVASDLLKPGGYSRFVQYLENLKNEMAKRGARSLEELASNKMVNLEKAAAEALINKRYKKSYHPYDLPKVASNLDMFDCVTAPCIEQCAVCQDVPEYAWLIANGEYDKALEVILARNPLPAINGYICTHLCQTRCTRNNYDEPVAIRALKRFAVEKGQVTRLTKNMTNKKAAIIGGGPSGLAAAAFLALNGIQATIYEGKDKAGGMPAIAPAFRIPQDVVQKDIDRITDMGVKIVLSHPVATPPEELLKDGFDAVYVACGFAKDARLNIPGMEAKGVYSALELLELVAKGENPDLGSNVLVIGGGNTAMDAARTAQQITGKPVTVVYRRTKKEMPATDEEKQELFEEGNLLEALATPVQVLLKDGRVAALECLRNQLGEADADGRRNPVSIPGSEFVIKADSIIIAIGQSPDVTFLNGSSVFQHKNSTIAVDAKTGMTDKTGVYAGGDATRGPAIVIQACEDGRRAAESICQEFGIVFEQGICPGTILSEAEILKVKQVRARKEVQLRPDRLPVAERIGFNLIEQTFTEEAARQEAARCMQCSTFCDKCVEVCPNRANYTYIISPIRTTLSTLACQNGTLMVVGKESYNINQHRQIIHLDDFCNECGNCASFCVHNGKPYVDKPRLFLRENDFKQEKDNAFYIQGNTIYRRADSIESKLSVEKDGVIFENPFITIQLSPDFAIKEMALKKDFTEILSLREAVQMALIFQGITTSLPFLSSNSAT</sequence>
<evidence type="ECO:0000313" key="3">
    <source>
        <dbReference type="EMBL" id="MCC5465828.1"/>
    </source>
</evidence>
<comment type="caution">
    <text evidence="3">The sequence shown here is derived from an EMBL/GenBank/DDBJ whole genome shotgun (WGS) entry which is preliminary data.</text>
</comment>
<dbReference type="Pfam" id="PF07992">
    <property type="entry name" value="Pyr_redox_2"/>
    <property type="match status" value="1"/>
</dbReference>
<dbReference type="NCBIfam" id="TIGR03315">
    <property type="entry name" value="Se_ygfK"/>
    <property type="match status" value="1"/>
</dbReference>
<dbReference type="PANTHER" id="PTHR42783:SF3">
    <property type="entry name" value="GLUTAMATE SYNTHASE [NADPH] SMALL CHAIN-RELATED"/>
    <property type="match status" value="1"/>
</dbReference>
<accession>A0ABS8HRL3</accession>
<dbReference type="InterPro" id="IPR023753">
    <property type="entry name" value="FAD/NAD-binding_dom"/>
</dbReference>
<dbReference type="SUPFAM" id="SSF51395">
    <property type="entry name" value="FMN-linked oxidoreductases"/>
    <property type="match status" value="1"/>
</dbReference>
<reference evidence="3" key="1">
    <citation type="submission" date="2021-11" db="EMBL/GenBank/DDBJ databases">
        <title>Description of a new species Pelosinus isolated from the bottom sediments of Lake Baikal.</title>
        <authorList>
            <person name="Zakharyuk A."/>
        </authorList>
    </citation>
    <scope>NUCLEOTIDE SEQUENCE</scope>
    <source>
        <strain evidence="3">Bkl1</strain>
    </source>
</reference>
<evidence type="ECO:0000259" key="1">
    <source>
        <dbReference type="Pfam" id="PF07992"/>
    </source>
</evidence>
<name>A0ABS8HRL3_9FIRM</name>
<feature type="domain" description="FAD/NAD(P)-binding" evidence="1">
    <location>
        <begin position="538"/>
        <end position="831"/>
    </location>
</feature>
<dbReference type="SUPFAM" id="SSF46548">
    <property type="entry name" value="alpha-helical ferredoxin"/>
    <property type="match status" value="2"/>
</dbReference>
<dbReference type="Gene3D" id="1.10.1060.10">
    <property type="entry name" value="Alpha-helical ferredoxin"/>
    <property type="match status" value="2"/>
</dbReference>
<dbReference type="InterPro" id="IPR009051">
    <property type="entry name" value="Helical_ferredxn"/>
</dbReference>
<dbReference type="PRINTS" id="PR00469">
    <property type="entry name" value="PNDRDTASEII"/>
</dbReference>